<dbReference type="PANTHER" id="PTHR48472">
    <property type="entry name" value="TC1-LIKE TRANSPOSASE DDE DOMAIN-CONTAINING PROTEIN"/>
    <property type="match status" value="1"/>
</dbReference>
<keyword evidence="2" id="KW-1185">Reference proteome</keyword>
<evidence type="ECO:0000313" key="1">
    <source>
        <dbReference type="EMBL" id="KAJ0390917.1"/>
    </source>
</evidence>
<proteinExistence type="predicted"/>
<organism evidence="1 2">
    <name type="scientific">Pythium insidiosum</name>
    <name type="common">Pythiosis disease agent</name>
    <dbReference type="NCBI Taxonomy" id="114742"/>
    <lineage>
        <taxon>Eukaryota</taxon>
        <taxon>Sar</taxon>
        <taxon>Stramenopiles</taxon>
        <taxon>Oomycota</taxon>
        <taxon>Peronosporomycetes</taxon>
        <taxon>Pythiales</taxon>
        <taxon>Pythiaceae</taxon>
        <taxon>Pythium</taxon>
    </lineage>
</organism>
<evidence type="ECO:0008006" key="3">
    <source>
        <dbReference type="Google" id="ProtNLM"/>
    </source>
</evidence>
<reference evidence="1" key="1">
    <citation type="submission" date="2021-12" db="EMBL/GenBank/DDBJ databases">
        <title>Prjna785345.</title>
        <authorList>
            <person name="Rujirawat T."/>
            <person name="Krajaejun T."/>
        </authorList>
    </citation>
    <scope>NUCLEOTIDE SEQUENCE</scope>
    <source>
        <strain evidence="1">Pi057C3</strain>
    </source>
</reference>
<dbReference type="EMBL" id="JAKCXM010001485">
    <property type="protein sequence ID" value="KAJ0390917.1"/>
    <property type="molecule type" value="Genomic_DNA"/>
</dbReference>
<dbReference type="SUPFAM" id="SSF46689">
    <property type="entry name" value="Homeodomain-like"/>
    <property type="match status" value="1"/>
</dbReference>
<dbReference type="InterPro" id="IPR009057">
    <property type="entry name" value="Homeodomain-like_sf"/>
</dbReference>
<gene>
    <name evidence="1" type="ORF">P43SY_010757</name>
</gene>
<comment type="caution">
    <text evidence="1">The sequence shown here is derived from an EMBL/GenBank/DDBJ whole genome shotgun (WGS) entry which is preliminary data.</text>
</comment>
<name>A0AAD5L977_PYTIN</name>
<dbReference type="PANTHER" id="PTHR48472:SF1">
    <property type="entry name" value="TC1-LIKE TRANSPOSASE DDE DOMAIN-CONTAINING PROTEIN"/>
    <property type="match status" value="1"/>
</dbReference>
<accession>A0AAD5L977</accession>
<sequence length="201" mass="23012">MKHTPAERQRVLEAFDSGGPWKQVAAANGFKRTAMYDLINSRAIEDKPRGGYRECRVKVTLPMLTSLEAYIEDDCTVTLEAMREKLGEEYGVQVSTSTISRYTIGMLYTMKELRREMAPMNSIEKRQERREFVVALNAHRADGSMIVYLDETNYNVYLSRGRGAKMLFSCLTMLDVMSEPKISCMSDFWKTNPSLQIAFIC</sequence>
<dbReference type="AlphaFoldDB" id="A0AAD5L977"/>
<dbReference type="Proteomes" id="UP001209570">
    <property type="component" value="Unassembled WGS sequence"/>
</dbReference>
<protein>
    <recommendedName>
        <fullName evidence="3">Transposase</fullName>
    </recommendedName>
</protein>
<evidence type="ECO:0000313" key="2">
    <source>
        <dbReference type="Proteomes" id="UP001209570"/>
    </source>
</evidence>